<evidence type="ECO:0000256" key="9">
    <source>
        <dbReference type="ARBA" id="ARBA00047863"/>
    </source>
</evidence>
<evidence type="ECO:0000256" key="11">
    <source>
        <dbReference type="ARBA" id="ARBA00048701"/>
    </source>
</evidence>
<keyword evidence="19" id="KW-1185">Reference proteome</keyword>
<comment type="catalytic activity">
    <reaction evidence="9">
        <text>9-hexadecanoyloxy-octadecanoate + H2O = 9-hydroxy-octadecanoate + hexadecanoate + H(+)</text>
        <dbReference type="Rhea" id="RHEA:52052"/>
        <dbReference type="ChEBI" id="CHEBI:7896"/>
        <dbReference type="ChEBI" id="CHEBI:15377"/>
        <dbReference type="ChEBI" id="CHEBI:15378"/>
        <dbReference type="ChEBI" id="CHEBI:83670"/>
        <dbReference type="ChEBI" id="CHEBI:136286"/>
    </reaction>
    <physiologicalReaction direction="left-to-right" evidence="9">
        <dbReference type="Rhea" id="RHEA:52053"/>
    </physiologicalReaction>
</comment>
<keyword evidence="4 17" id="KW-0812">Transmembrane</keyword>
<dbReference type="GO" id="GO:0012505">
    <property type="term" value="C:endomembrane system"/>
    <property type="evidence" value="ECO:0000318"/>
    <property type="project" value="GO_Central"/>
</dbReference>
<evidence type="ECO:0000256" key="17">
    <source>
        <dbReference type="SAM" id="Phobius"/>
    </source>
</evidence>
<comment type="catalytic activity">
    <reaction evidence="10">
        <text>12-octadecanoyloxy-octadecanoate + H2O = 12-hydroxyoctadecanoate + octadecanoate + H(+)</text>
        <dbReference type="Rhea" id="RHEA:52080"/>
        <dbReference type="ChEBI" id="CHEBI:15377"/>
        <dbReference type="ChEBI" id="CHEBI:15378"/>
        <dbReference type="ChEBI" id="CHEBI:25629"/>
        <dbReference type="ChEBI" id="CHEBI:84201"/>
        <dbReference type="ChEBI" id="CHEBI:136330"/>
    </reaction>
    <physiologicalReaction direction="left-to-right" evidence="10">
        <dbReference type="Rhea" id="RHEA:52081"/>
    </physiologicalReaction>
</comment>
<evidence type="ECO:0000256" key="5">
    <source>
        <dbReference type="ARBA" id="ARBA00022989"/>
    </source>
</evidence>
<evidence type="ECO:0000313" key="18">
    <source>
        <dbReference type="EMBL" id="EFA04318.2"/>
    </source>
</evidence>
<evidence type="ECO:0000256" key="15">
    <source>
        <dbReference type="ARBA" id="ARBA00049322"/>
    </source>
</evidence>
<protein>
    <submittedName>
        <fullName evidence="18">Androgen-dependent TFPI-regulating protein-like Protein</fullName>
    </submittedName>
</protein>
<evidence type="ECO:0000256" key="7">
    <source>
        <dbReference type="ARBA" id="ARBA00047368"/>
    </source>
</evidence>
<dbReference type="AlphaFoldDB" id="D6WMY0"/>
<reference evidence="18 19" key="2">
    <citation type="journal article" date="2010" name="Nucleic Acids Res.">
        <title>BeetleBase in 2010: revisions to provide comprehensive genomic information for Tribolium castaneum.</title>
        <authorList>
            <person name="Kim H.S."/>
            <person name="Murphy T."/>
            <person name="Xia J."/>
            <person name="Caragea D."/>
            <person name="Park Y."/>
            <person name="Beeman R.W."/>
            <person name="Lorenzen M.D."/>
            <person name="Butcher S."/>
            <person name="Manak J.R."/>
            <person name="Brown S.J."/>
        </authorList>
    </citation>
    <scope>GENOME REANNOTATION</scope>
    <source>
        <strain evidence="18 19">Georgia GA2</strain>
    </source>
</reference>
<evidence type="ECO:0000256" key="4">
    <source>
        <dbReference type="ARBA" id="ARBA00022692"/>
    </source>
</evidence>
<feature type="transmembrane region" description="Helical" evidence="17">
    <location>
        <begin position="61"/>
        <end position="85"/>
    </location>
</feature>
<evidence type="ECO:0000256" key="3">
    <source>
        <dbReference type="ARBA" id="ARBA00009300"/>
    </source>
</evidence>
<reference evidence="18 19" key="1">
    <citation type="journal article" date="2008" name="Nature">
        <title>The genome of the model beetle and pest Tribolium castaneum.</title>
        <authorList>
            <consortium name="Tribolium Genome Sequencing Consortium"/>
            <person name="Richards S."/>
            <person name="Gibbs R.A."/>
            <person name="Weinstock G.M."/>
            <person name="Brown S.J."/>
            <person name="Denell R."/>
            <person name="Beeman R.W."/>
            <person name="Gibbs R."/>
            <person name="Beeman R.W."/>
            <person name="Brown S.J."/>
            <person name="Bucher G."/>
            <person name="Friedrich M."/>
            <person name="Grimmelikhuijzen C.J."/>
            <person name="Klingler M."/>
            <person name="Lorenzen M."/>
            <person name="Richards S."/>
            <person name="Roth S."/>
            <person name="Schroder R."/>
            <person name="Tautz D."/>
            <person name="Zdobnov E.M."/>
            <person name="Muzny D."/>
            <person name="Gibbs R.A."/>
            <person name="Weinstock G.M."/>
            <person name="Attaway T."/>
            <person name="Bell S."/>
            <person name="Buhay C.J."/>
            <person name="Chandrabose M.N."/>
            <person name="Chavez D."/>
            <person name="Clerk-Blankenburg K.P."/>
            <person name="Cree A."/>
            <person name="Dao M."/>
            <person name="Davis C."/>
            <person name="Chacko J."/>
            <person name="Dinh H."/>
            <person name="Dugan-Rocha S."/>
            <person name="Fowler G."/>
            <person name="Garner T.T."/>
            <person name="Garnes J."/>
            <person name="Gnirke A."/>
            <person name="Hawes A."/>
            <person name="Hernandez J."/>
            <person name="Hines S."/>
            <person name="Holder M."/>
            <person name="Hume J."/>
            <person name="Jhangiani S.N."/>
            <person name="Joshi V."/>
            <person name="Khan Z.M."/>
            <person name="Jackson L."/>
            <person name="Kovar C."/>
            <person name="Kowis A."/>
            <person name="Lee S."/>
            <person name="Lewis L.R."/>
            <person name="Margolis J."/>
            <person name="Morgan M."/>
            <person name="Nazareth L.V."/>
            <person name="Nguyen N."/>
            <person name="Okwuonu G."/>
            <person name="Parker D."/>
            <person name="Richards S."/>
            <person name="Ruiz S.J."/>
            <person name="Santibanez J."/>
            <person name="Savard J."/>
            <person name="Scherer S.E."/>
            <person name="Schneider B."/>
            <person name="Sodergren E."/>
            <person name="Tautz D."/>
            <person name="Vattahil S."/>
            <person name="Villasana D."/>
            <person name="White C.S."/>
            <person name="Wright R."/>
            <person name="Park Y."/>
            <person name="Beeman R.W."/>
            <person name="Lord J."/>
            <person name="Oppert B."/>
            <person name="Lorenzen M."/>
            <person name="Brown S."/>
            <person name="Wang L."/>
            <person name="Savard J."/>
            <person name="Tautz D."/>
            <person name="Richards S."/>
            <person name="Weinstock G."/>
            <person name="Gibbs R.A."/>
            <person name="Liu Y."/>
            <person name="Worley K."/>
            <person name="Weinstock G."/>
            <person name="Elsik C.G."/>
            <person name="Reese J.T."/>
            <person name="Elhaik E."/>
            <person name="Landan G."/>
            <person name="Graur D."/>
            <person name="Arensburger P."/>
            <person name="Atkinson P."/>
            <person name="Beeman R.W."/>
            <person name="Beidler J."/>
            <person name="Brown S.J."/>
            <person name="Demuth J.P."/>
            <person name="Drury D.W."/>
            <person name="Du Y.Z."/>
            <person name="Fujiwara H."/>
            <person name="Lorenzen M."/>
            <person name="Maselli V."/>
            <person name="Osanai M."/>
            <person name="Park Y."/>
            <person name="Robertson H.M."/>
            <person name="Tu Z."/>
            <person name="Wang J.J."/>
            <person name="Wang S."/>
            <person name="Richards S."/>
            <person name="Song H."/>
            <person name="Zhang L."/>
            <person name="Sodergren E."/>
            <person name="Werner D."/>
            <person name="Stanke M."/>
            <person name="Morgenstern B."/>
            <person name="Solovyev V."/>
            <person name="Kosarev P."/>
            <person name="Brown G."/>
            <person name="Chen H.C."/>
            <person name="Ermolaeva O."/>
            <person name="Hlavina W."/>
            <person name="Kapustin Y."/>
            <person name="Kiryutin B."/>
            <person name="Kitts P."/>
            <person name="Maglott D."/>
            <person name="Pruitt K."/>
            <person name="Sapojnikov V."/>
            <person name="Souvorov A."/>
            <person name="Mackey A.J."/>
            <person name="Waterhouse R.M."/>
            <person name="Wyder S."/>
            <person name="Zdobnov E.M."/>
            <person name="Zdobnov E.M."/>
            <person name="Wyder S."/>
            <person name="Kriventseva E.V."/>
            <person name="Kadowaki T."/>
            <person name="Bork P."/>
            <person name="Aranda M."/>
            <person name="Bao R."/>
            <person name="Beermann A."/>
            <person name="Berns N."/>
            <person name="Bolognesi R."/>
            <person name="Bonneton F."/>
            <person name="Bopp D."/>
            <person name="Brown S.J."/>
            <person name="Bucher G."/>
            <person name="Butts T."/>
            <person name="Chaumot A."/>
            <person name="Denell R.E."/>
            <person name="Ferrier D.E."/>
            <person name="Friedrich M."/>
            <person name="Gordon C.M."/>
            <person name="Jindra M."/>
            <person name="Klingler M."/>
            <person name="Lan Q."/>
            <person name="Lattorff H.M."/>
            <person name="Laudet V."/>
            <person name="von Levetsow C."/>
            <person name="Liu Z."/>
            <person name="Lutz R."/>
            <person name="Lynch J.A."/>
            <person name="da Fonseca R.N."/>
            <person name="Posnien N."/>
            <person name="Reuter R."/>
            <person name="Roth S."/>
            <person name="Savard J."/>
            <person name="Schinko J.B."/>
            <person name="Schmitt C."/>
            <person name="Schoppmeier M."/>
            <person name="Schroder R."/>
            <person name="Shippy T.D."/>
            <person name="Simonnet F."/>
            <person name="Marques-Souza H."/>
            <person name="Tautz D."/>
            <person name="Tomoyasu Y."/>
            <person name="Trauner J."/>
            <person name="Van der Zee M."/>
            <person name="Vervoort M."/>
            <person name="Wittkopp N."/>
            <person name="Wimmer E.A."/>
            <person name="Yang X."/>
            <person name="Jones A.K."/>
            <person name="Sattelle D.B."/>
            <person name="Ebert P.R."/>
            <person name="Nelson D."/>
            <person name="Scott J.G."/>
            <person name="Beeman R.W."/>
            <person name="Muthukrishnan S."/>
            <person name="Kramer K.J."/>
            <person name="Arakane Y."/>
            <person name="Beeman R.W."/>
            <person name="Zhu Q."/>
            <person name="Hogenkamp D."/>
            <person name="Dixit R."/>
            <person name="Oppert B."/>
            <person name="Jiang H."/>
            <person name="Zou Z."/>
            <person name="Marshall J."/>
            <person name="Elpidina E."/>
            <person name="Vinokurov K."/>
            <person name="Oppert C."/>
            <person name="Zou Z."/>
            <person name="Evans J."/>
            <person name="Lu Z."/>
            <person name="Zhao P."/>
            <person name="Sumathipala N."/>
            <person name="Altincicek B."/>
            <person name="Vilcinskas A."/>
            <person name="Williams M."/>
            <person name="Hultmark D."/>
            <person name="Hetru C."/>
            <person name="Jiang H."/>
            <person name="Grimmelikhuijzen C.J."/>
            <person name="Hauser F."/>
            <person name="Cazzamali G."/>
            <person name="Williamson M."/>
            <person name="Park Y."/>
            <person name="Li B."/>
            <person name="Tanaka Y."/>
            <person name="Predel R."/>
            <person name="Neupert S."/>
            <person name="Schachtner J."/>
            <person name="Verleyen P."/>
            <person name="Raible F."/>
            <person name="Bork P."/>
            <person name="Friedrich M."/>
            <person name="Walden K.K."/>
            <person name="Robertson H.M."/>
            <person name="Angeli S."/>
            <person name="Foret S."/>
            <person name="Bucher G."/>
            <person name="Schuetz S."/>
            <person name="Maleszka R."/>
            <person name="Wimmer E.A."/>
            <person name="Beeman R.W."/>
            <person name="Lorenzen M."/>
            <person name="Tomoyasu Y."/>
            <person name="Miller S.C."/>
            <person name="Grossmann D."/>
            <person name="Bucher G."/>
        </authorList>
    </citation>
    <scope>NUCLEOTIDE SEQUENCE [LARGE SCALE GENOMIC DNA]</scope>
    <source>
        <strain evidence="18 19">Georgia GA2</strain>
    </source>
</reference>
<dbReference type="InParanoid" id="D6WMY0"/>
<accession>D6WMY0</accession>
<evidence type="ECO:0000256" key="12">
    <source>
        <dbReference type="ARBA" id="ARBA00048800"/>
    </source>
</evidence>
<comment type="catalytic activity">
    <reaction evidence="14">
        <text>13-(9Z-octadecenoyloxy)-octadecanoate + H2O = 13-hydroxy-octadecanoate + (9Z)-octadecenoate + H(+)</text>
        <dbReference type="Rhea" id="RHEA:52064"/>
        <dbReference type="ChEBI" id="CHEBI:15377"/>
        <dbReference type="ChEBI" id="CHEBI:15378"/>
        <dbReference type="ChEBI" id="CHEBI:30823"/>
        <dbReference type="ChEBI" id="CHEBI:136303"/>
        <dbReference type="ChEBI" id="CHEBI:136304"/>
    </reaction>
    <physiologicalReaction direction="left-to-right" evidence="14">
        <dbReference type="Rhea" id="RHEA:52065"/>
    </physiologicalReaction>
</comment>
<proteinExistence type="inferred from homology"/>
<feature type="transmembrane region" description="Helical" evidence="17">
    <location>
        <begin position="97"/>
        <end position="117"/>
    </location>
</feature>
<comment type="catalytic activity">
    <reaction evidence="16">
        <text>12-(9Z-hexadecenoyloxy)-octadecanoate + H2O = 12-hydroxyoctadecanoate + (9Z)-hexadecenoate + H(+)</text>
        <dbReference type="Rhea" id="RHEA:52072"/>
        <dbReference type="ChEBI" id="CHEBI:15377"/>
        <dbReference type="ChEBI" id="CHEBI:15378"/>
        <dbReference type="ChEBI" id="CHEBI:32372"/>
        <dbReference type="ChEBI" id="CHEBI:84201"/>
        <dbReference type="ChEBI" id="CHEBI:136312"/>
    </reaction>
    <physiologicalReaction direction="left-to-right" evidence="16">
        <dbReference type="Rhea" id="RHEA:52073"/>
    </physiologicalReaction>
</comment>
<evidence type="ECO:0000256" key="6">
    <source>
        <dbReference type="ARBA" id="ARBA00023136"/>
    </source>
</evidence>
<evidence type="ECO:0000256" key="14">
    <source>
        <dbReference type="ARBA" id="ARBA00049296"/>
    </source>
</evidence>
<evidence type="ECO:0000256" key="16">
    <source>
        <dbReference type="ARBA" id="ARBA00049428"/>
    </source>
</evidence>
<comment type="catalytic activity">
    <reaction evidence="11">
        <text>12-(9Z-octadecenoyloxy)-octadecanoate + H2O = 12-hydroxyoctadecanoate + (9Z)-octadecenoate + H(+)</text>
        <dbReference type="Rhea" id="RHEA:52060"/>
        <dbReference type="ChEBI" id="CHEBI:15377"/>
        <dbReference type="ChEBI" id="CHEBI:15378"/>
        <dbReference type="ChEBI" id="CHEBI:30823"/>
        <dbReference type="ChEBI" id="CHEBI:84201"/>
        <dbReference type="ChEBI" id="CHEBI:136302"/>
    </reaction>
    <physiologicalReaction direction="left-to-right" evidence="11">
        <dbReference type="Rhea" id="RHEA:52061"/>
    </physiologicalReaction>
</comment>
<dbReference type="Pfam" id="PF04750">
    <property type="entry name" value="Far-17a_AIG1"/>
    <property type="match status" value="1"/>
</dbReference>
<comment type="catalytic activity">
    <reaction evidence="13">
        <text>9-octadecanoyloxy-octadecanoate + H2O = 9-hydroxy-octadecanoate + octadecanoate + H(+)</text>
        <dbReference type="Rhea" id="RHEA:52096"/>
        <dbReference type="ChEBI" id="CHEBI:15377"/>
        <dbReference type="ChEBI" id="CHEBI:15378"/>
        <dbReference type="ChEBI" id="CHEBI:25629"/>
        <dbReference type="ChEBI" id="CHEBI:136286"/>
        <dbReference type="ChEBI" id="CHEBI:136373"/>
    </reaction>
    <physiologicalReaction direction="left-to-right" evidence="13">
        <dbReference type="Rhea" id="RHEA:52097"/>
    </physiologicalReaction>
</comment>
<evidence type="ECO:0000256" key="13">
    <source>
        <dbReference type="ARBA" id="ARBA00049221"/>
    </source>
</evidence>
<dbReference type="PANTHER" id="PTHR10989:SF16">
    <property type="entry name" value="AT02829P-RELATED"/>
    <property type="match status" value="1"/>
</dbReference>
<dbReference type="PANTHER" id="PTHR10989">
    <property type="entry name" value="ANDROGEN-INDUCED PROTEIN 1-RELATED"/>
    <property type="match status" value="1"/>
</dbReference>
<comment type="catalytic activity">
    <reaction evidence="12">
        <text>9-(9Z-octadecenoyloxy)-octadecanoate + H2O = 9-hydroxy-octadecanoate + (9Z)-octadecenoate + H(+)</text>
        <dbReference type="Rhea" id="RHEA:52048"/>
        <dbReference type="ChEBI" id="CHEBI:15377"/>
        <dbReference type="ChEBI" id="CHEBI:15378"/>
        <dbReference type="ChEBI" id="CHEBI:30823"/>
        <dbReference type="ChEBI" id="CHEBI:136282"/>
        <dbReference type="ChEBI" id="CHEBI:136286"/>
    </reaction>
    <physiologicalReaction direction="left-to-right" evidence="12">
        <dbReference type="Rhea" id="RHEA:52049"/>
    </physiologicalReaction>
</comment>
<comment type="catalytic activity">
    <reaction evidence="8">
        <text>13-octadecanoyloxy-octadecanoate + H2O = 13-hydroxy-octadecanoate + octadecanoate + H(+)</text>
        <dbReference type="Rhea" id="RHEA:52084"/>
        <dbReference type="ChEBI" id="CHEBI:15377"/>
        <dbReference type="ChEBI" id="CHEBI:15378"/>
        <dbReference type="ChEBI" id="CHEBI:25629"/>
        <dbReference type="ChEBI" id="CHEBI:136304"/>
        <dbReference type="ChEBI" id="CHEBI:136335"/>
    </reaction>
    <physiologicalReaction direction="left-to-right" evidence="8">
        <dbReference type="Rhea" id="RHEA:52085"/>
    </physiologicalReaction>
</comment>
<dbReference type="Proteomes" id="UP000007266">
    <property type="component" value="Linkage group 5"/>
</dbReference>
<keyword evidence="6 17" id="KW-0472">Membrane</keyword>
<dbReference type="EMBL" id="KQ971343">
    <property type="protein sequence ID" value="EFA04318.2"/>
    <property type="molecule type" value="Genomic_DNA"/>
</dbReference>
<gene>
    <name evidence="18" type="primary">AUGUSTUS-3.0.2_14611</name>
    <name evidence="18" type="ORF">TcasGA2_TC014611</name>
</gene>
<name>D6WMY0_TRICA</name>
<dbReference type="HOGENOM" id="CLU_073346_2_0_1"/>
<evidence type="ECO:0000256" key="1">
    <source>
        <dbReference type="ARBA" id="ARBA00000923"/>
    </source>
</evidence>
<comment type="catalytic activity">
    <reaction evidence="1">
        <text>9-(9Z-hexadecenoyloxy)-octadecanoate + H2O = (9Z)-hexadecenoate + 9-hydroxy-octadecanoate + H(+)</text>
        <dbReference type="Rhea" id="RHEA:52068"/>
        <dbReference type="ChEBI" id="CHEBI:15377"/>
        <dbReference type="ChEBI" id="CHEBI:15378"/>
        <dbReference type="ChEBI" id="CHEBI:32372"/>
        <dbReference type="ChEBI" id="CHEBI:136286"/>
        <dbReference type="ChEBI" id="CHEBI:136309"/>
    </reaction>
    <physiologicalReaction direction="left-to-right" evidence="1">
        <dbReference type="Rhea" id="RHEA:52069"/>
    </physiologicalReaction>
</comment>
<dbReference type="InterPro" id="IPR006838">
    <property type="entry name" value="ADTRP_AIG1"/>
</dbReference>
<evidence type="ECO:0000313" key="19">
    <source>
        <dbReference type="Proteomes" id="UP000007266"/>
    </source>
</evidence>
<comment type="subcellular location">
    <subcellularLocation>
        <location evidence="2">Endomembrane system</location>
        <topology evidence="2">Multi-pass membrane protein</topology>
    </subcellularLocation>
</comment>
<evidence type="ECO:0000256" key="2">
    <source>
        <dbReference type="ARBA" id="ARBA00004127"/>
    </source>
</evidence>
<organism evidence="18 19">
    <name type="scientific">Tribolium castaneum</name>
    <name type="common">Red flour beetle</name>
    <dbReference type="NCBI Taxonomy" id="7070"/>
    <lineage>
        <taxon>Eukaryota</taxon>
        <taxon>Metazoa</taxon>
        <taxon>Ecdysozoa</taxon>
        <taxon>Arthropoda</taxon>
        <taxon>Hexapoda</taxon>
        <taxon>Insecta</taxon>
        <taxon>Pterygota</taxon>
        <taxon>Neoptera</taxon>
        <taxon>Endopterygota</taxon>
        <taxon>Coleoptera</taxon>
        <taxon>Polyphaga</taxon>
        <taxon>Cucujiformia</taxon>
        <taxon>Tenebrionidae</taxon>
        <taxon>Tenebrionidae incertae sedis</taxon>
        <taxon>Tribolium</taxon>
    </lineage>
</organism>
<keyword evidence="5 17" id="KW-1133">Transmembrane helix</keyword>
<dbReference type="eggNOG" id="KOG3989">
    <property type="taxonomic scope" value="Eukaryota"/>
</dbReference>
<evidence type="ECO:0000256" key="8">
    <source>
        <dbReference type="ARBA" id="ARBA00047427"/>
    </source>
</evidence>
<dbReference type="GO" id="GO:0016020">
    <property type="term" value="C:membrane"/>
    <property type="evidence" value="ECO:0007669"/>
    <property type="project" value="InterPro"/>
</dbReference>
<sequence length="132" mass="15627">MFWGLYFVDRELVFPRTLDEFYPSWMTHSVHSFIILPIVTEINLPKKHGYEITDFNHAFPVLTAFIVSYEITLLTIYFVYGVWLYPIFKYLTWLQRLSFLVIVYAITVLLLYLGILIQNLKKPKKVKIGDGV</sequence>
<comment type="catalytic activity">
    <reaction evidence="7">
        <text>12-hexadecanoyloxy-octadecanoate + H2O = 12-hydroxyoctadecanoate + hexadecanoate + H(+)</text>
        <dbReference type="Rhea" id="RHEA:52056"/>
        <dbReference type="ChEBI" id="CHEBI:7896"/>
        <dbReference type="ChEBI" id="CHEBI:15377"/>
        <dbReference type="ChEBI" id="CHEBI:15378"/>
        <dbReference type="ChEBI" id="CHEBI:83677"/>
        <dbReference type="ChEBI" id="CHEBI:84201"/>
    </reaction>
    <physiologicalReaction direction="left-to-right" evidence="7">
        <dbReference type="Rhea" id="RHEA:52057"/>
    </physiologicalReaction>
</comment>
<comment type="catalytic activity">
    <reaction evidence="15">
        <text>13-(9Z-hexadecenoyloxy)-octadecanoate + H2O = 13-hydroxy-octadecanoate + (9Z)-hexadecenoate + H(+)</text>
        <dbReference type="Rhea" id="RHEA:52076"/>
        <dbReference type="ChEBI" id="CHEBI:15377"/>
        <dbReference type="ChEBI" id="CHEBI:15378"/>
        <dbReference type="ChEBI" id="CHEBI:32372"/>
        <dbReference type="ChEBI" id="CHEBI:136304"/>
        <dbReference type="ChEBI" id="CHEBI:136315"/>
    </reaction>
    <physiologicalReaction direction="left-to-right" evidence="15">
        <dbReference type="Rhea" id="RHEA:52077"/>
    </physiologicalReaction>
</comment>
<dbReference type="OMA" id="MEYLLVI"/>
<evidence type="ECO:0000256" key="10">
    <source>
        <dbReference type="ARBA" id="ARBA00048680"/>
    </source>
</evidence>
<comment type="similarity">
    <text evidence="3">Belongs to the AIG1 family.</text>
</comment>